<gene>
    <name evidence="1" type="ORF">RYF40_003495</name>
</gene>
<dbReference type="AlphaFoldDB" id="A0AAI9DV95"/>
<sequence>MAQDVPLSSESASEGSGRKDEYLADENRIVGLIVSFADNMRINQVRILLRAELDAAISDTLFNKHQNDVVGKKHCSARQCIPVSLVRFFL</sequence>
<evidence type="ECO:0000313" key="1">
    <source>
        <dbReference type="EMBL" id="EML7083015.1"/>
    </source>
</evidence>
<organism evidence="1">
    <name type="scientific">Klebsiella oxytoca</name>
    <dbReference type="NCBI Taxonomy" id="571"/>
    <lineage>
        <taxon>Bacteria</taxon>
        <taxon>Pseudomonadati</taxon>
        <taxon>Pseudomonadota</taxon>
        <taxon>Gammaproteobacteria</taxon>
        <taxon>Enterobacterales</taxon>
        <taxon>Enterobacteriaceae</taxon>
        <taxon>Klebsiella/Raoultella group</taxon>
        <taxon>Klebsiella</taxon>
    </lineage>
</organism>
<dbReference type="RefSeq" id="WP_181554208.1">
    <property type="nucleotide sequence ID" value="NZ_CABGIA010000009.1"/>
</dbReference>
<name>A0AAI9DV95_KLEOX</name>
<reference evidence="1" key="1">
    <citation type="submission" date="2024-02" db="EMBL/GenBank/DDBJ databases">
        <authorList>
            <consortium name="Clinical and Environmental Microbiology Branch: Whole genome sequencing antimicrobial resistance pathogens in the healthcare setting"/>
        </authorList>
    </citation>
    <scope>NUCLEOTIDE SEQUENCE</scope>
    <source>
        <strain evidence="1">2023BB-00086</strain>
    </source>
</reference>
<accession>A0AAI9DV95</accession>
<protein>
    <submittedName>
        <fullName evidence="1">Uncharacterized protein</fullName>
    </submittedName>
</protein>
<proteinExistence type="predicted"/>
<dbReference type="EMBL" id="ABNOCX020000006">
    <property type="protein sequence ID" value="EML7083015.1"/>
    <property type="molecule type" value="Genomic_DNA"/>
</dbReference>
<comment type="caution">
    <text evidence="1">The sequence shown here is derived from an EMBL/GenBank/DDBJ whole genome shotgun (WGS) entry which is preliminary data.</text>
</comment>